<name>A0A9D4P951_RHISA</name>
<reference evidence="2" key="2">
    <citation type="submission" date="2021-09" db="EMBL/GenBank/DDBJ databases">
        <authorList>
            <person name="Jia N."/>
            <person name="Wang J."/>
            <person name="Shi W."/>
            <person name="Du L."/>
            <person name="Sun Y."/>
            <person name="Zhan W."/>
            <person name="Jiang J."/>
            <person name="Wang Q."/>
            <person name="Zhang B."/>
            <person name="Ji P."/>
            <person name="Sakyi L.B."/>
            <person name="Cui X."/>
            <person name="Yuan T."/>
            <person name="Jiang B."/>
            <person name="Yang W."/>
            <person name="Lam T.T.-Y."/>
            <person name="Chang Q."/>
            <person name="Ding S."/>
            <person name="Wang X."/>
            <person name="Zhu J."/>
            <person name="Ruan X."/>
            <person name="Zhao L."/>
            <person name="Wei J."/>
            <person name="Que T."/>
            <person name="Du C."/>
            <person name="Cheng J."/>
            <person name="Dai P."/>
            <person name="Han X."/>
            <person name="Huang E."/>
            <person name="Gao Y."/>
            <person name="Liu J."/>
            <person name="Shao H."/>
            <person name="Ye R."/>
            <person name="Li L."/>
            <person name="Wei W."/>
            <person name="Wang X."/>
            <person name="Wang C."/>
            <person name="Huo Q."/>
            <person name="Li W."/>
            <person name="Guo W."/>
            <person name="Chen H."/>
            <person name="Chen S."/>
            <person name="Zhou L."/>
            <person name="Zhou L."/>
            <person name="Ni X."/>
            <person name="Tian J."/>
            <person name="Zhou Y."/>
            <person name="Sheng Y."/>
            <person name="Liu T."/>
            <person name="Pan Y."/>
            <person name="Xia L."/>
            <person name="Li J."/>
            <person name="Zhao F."/>
            <person name="Cao W."/>
        </authorList>
    </citation>
    <scope>NUCLEOTIDE SEQUENCE</scope>
    <source>
        <strain evidence="2">Rsan-2018</strain>
        <tissue evidence="2">Larvae</tissue>
    </source>
</reference>
<evidence type="ECO:0000256" key="1">
    <source>
        <dbReference type="SAM" id="MobiDB-lite"/>
    </source>
</evidence>
<evidence type="ECO:0000313" key="2">
    <source>
        <dbReference type="EMBL" id="KAH7932047.1"/>
    </source>
</evidence>
<sequence>MRQQFRSGELRFHGELCSQRENTPDGGRNDQRLLQVDGTSGSRRLDTNLCTRDTQEADLSSLAYHSEVVVKTRPYSARKASRQPVKKARPSRHDEHDASLFEDQYYDPSPAGNHQANPPV</sequence>
<feature type="compositionally biased region" description="Polar residues" evidence="1">
    <location>
        <begin position="37"/>
        <end position="49"/>
    </location>
</feature>
<organism evidence="2 3">
    <name type="scientific">Rhipicephalus sanguineus</name>
    <name type="common">Brown dog tick</name>
    <name type="synonym">Ixodes sanguineus</name>
    <dbReference type="NCBI Taxonomy" id="34632"/>
    <lineage>
        <taxon>Eukaryota</taxon>
        <taxon>Metazoa</taxon>
        <taxon>Ecdysozoa</taxon>
        <taxon>Arthropoda</taxon>
        <taxon>Chelicerata</taxon>
        <taxon>Arachnida</taxon>
        <taxon>Acari</taxon>
        <taxon>Parasitiformes</taxon>
        <taxon>Ixodida</taxon>
        <taxon>Ixodoidea</taxon>
        <taxon>Ixodidae</taxon>
        <taxon>Rhipicephalinae</taxon>
        <taxon>Rhipicephalus</taxon>
        <taxon>Rhipicephalus</taxon>
    </lineage>
</organism>
<dbReference type="Proteomes" id="UP000821837">
    <property type="component" value="Unassembled WGS sequence"/>
</dbReference>
<accession>A0A9D4P951</accession>
<feature type="region of interest" description="Disordered" evidence="1">
    <location>
        <begin position="1"/>
        <end position="49"/>
    </location>
</feature>
<keyword evidence="3" id="KW-1185">Reference proteome</keyword>
<reference evidence="2" key="1">
    <citation type="journal article" date="2020" name="Cell">
        <title>Large-Scale Comparative Analyses of Tick Genomes Elucidate Their Genetic Diversity and Vector Capacities.</title>
        <authorList>
            <consortium name="Tick Genome and Microbiome Consortium (TIGMIC)"/>
            <person name="Jia N."/>
            <person name="Wang J."/>
            <person name="Shi W."/>
            <person name="Du L."/>
            <person name="Sun Y."/>
            <person name="Zhan W."/>
            <person name="Jiang J.F."/>
            <person name="Wang Q."/>
            <person name="Zhang B."/>
            <person name="Ji P."/>
            <person name="Bell-Sakyi L."/>
            <person name="Cui X.M."/>
            <person name="Yuan T.T."/>
            <person name="Jiang B.G."/>
            <person name="Yang W.F."/>
            <person name="Lam T.T."/>
            <person name="Chang Q.C."/>
            <person name="Ding S.J."/>
            <person name="Wang X.J."/>
            <person name="Zhu J.G."/>
            <person name="Ruan X.D."/>
            <person name="Zhao L."/>
            <person name="Wei J.T."/>
            <person name="Ye R.Z."/>
            <person name="Que T.C."/>
            <person name="Du C.H."/>
            <person name="Zhou Y.H."/>
            <person name="Cheng J.X."/>
            <person name="Dai P.F."/>
            <person name="Guo W.B."/>
            <person name="Han X.H."/>
            <person name="Huang E.J."/>
            <person name="Li L.F."/>
            <person name="Wei W."/>
            <person name="Gao Y.C."/>
            <person name="Liu J.Z."/>
            <person name="Shao H.Z."/>
            <person name="Wang X."/>
            <person name="Wang C.C."/>
            <person name="Yang T.C."/>
            <person name="Huo Q.B."/>
            <person name="Li W."/>
            <person name="Chen H.Y."/>
            <person name="Chen S.E."/>
            <person name="Zhou L.G."/>
            <person name="Ni X.B."/>
            <person name="Tian J.H."/>
            <person name="Sheng Y."/>
            <person name="Liu T."/>
            <person name="Pan Y.S."/>
            <person name="Xia L.Y."/>
            <person name="Li J."/>
            <person name="Zhao F."/>
            <person name="Cao W.C."/>
        </authorList>
    </citation>
    <scope>NUCLEOTIDE SEQUENCE</scope>
    <source>
        <strain evidence="2">Rsan-2018</strain>
    </source>
</reference>
<evidence type="ECO:0000313" key="3">
    <source>
        <dbReference type="Proteomes" id="UP000821837"/>
    </source>
</evidence>
<gene>
    <name evidence="2" type="ORF">HPB52_024946</name>
</gene>
<feature type="compositionally biased region" description="Basic residues" evidence="1">
    <location>
        <begin position="79"/>
        <end position="90"/>
    </location>
</feature>
<protein>
    <submittedName>
        <fullName evidence="2">Uncharacterized protein</fullName>
    </submittedName>
</protein>
<dbReference type="EMBL" id="JABSTV010001759">
    <property type="protein sequence ID" value="KAH7932047.1"/>
    <property type="molecule type" value="Genomic_DNA"/>
</dbReference>
<feature type="region of interest" description="Disordered" evidence="1">
    <location>
        <begin position="71"/>
        <end position="120"/>
    </location>
</feature>
<proteinExistence type="predicted"/>
<comment type="caution">
    <text evidence="2">The sequence shown here is derived from an EMBL/GenBank/DDBJ whole genome shotgun (WGS) entry which is preliminary data.</text>
</comment>
<dbReference type="AlphaFoldDB" id="A0A9D4P951"/>